<evidence type="ECO:0000313" key="3">
    <source>
        <dbReference type="Proteomes" id="UP001163255"/>
    </source>
</evidence>
<keyword evidence="3" id="KW-1185">Reference proteome</keyword>
<dbReference type="Proteomes" id="UP001163255">
    <property type="component" value="Chromosome"/>
</dbReference>
<name>A0ABY6GTA2_9GAMM</name>
<dbReference type="RefSeq" id="WP_262598276.1">
    <property type="nucleotide sequence ID" value="NZ_CP103300.1"/>
</dbReference>
<proteinExistence type="predicted"/>
<gene>
    <name evidence="2" type="ORF">NX720_24835</name>
</gene>
<dbReference type="Gene3D" id="3.30.460.10">
    <property type="entry name" value="Beta Polymerase, domain 2"/>
    <property type="match status" value="1"/>
</dbReference>
<dbReference type="InterPro" id="IPR043519">
    <property type="entry name" value="NT_sf"/>
</dbReference>
<reference evidence="2" key="1">
    <citation type="submission" date="2022-10" db="EMBL/GenBank/DDBJ databases">
        <title>Completed Genome Sequence of two octocoral isolated bacterium, Endozoicomonas euniceicola EF212T and Endozoicomonas gorgoniicola PS125T.</title>
        <authorList>
            <person name="Chiou Y.-J."/>
            <person name="Chen Y.-H."/>
        </authorList>
    </citation>
    <scope>NUCLEOTIDE SEQUENCE</scope>
    <source>
        <strain evidence="2">EF212</strain>
    </source>
</reference>
<organism evidence="2 3">
    <name type="scientific">Endozoicomonas euniceicola</name>
    <dbReference type="NCBI Taxonomy" id="1234143"/>
    <lineage>
        <taxon>Bacteria</taxon>
        <taxon>Pseudomonadati</taxon>
        <taxon>Pseudomonadota</taxon>
        <taxon>Gammaproteobacteria</taxon>
        <taxon>Oceanospirillales</taxon>
        <taxon>Endozoicomonadaceae</taxon>
        <taxon>Endozoicomonas</taxon>
    </lineage>
</organism>
<evidence type="ECO:0000259" key="1">
    <source>
        <dbReference type="Pfam" id="PF01909"/>
    </source>
</evidence>
<dbReference type="EMBL" id="CP103300">
    <property type="protein sequence ID" value="UYM15997.1"/>
    <property type="molecule type" value="Genomic_DNA"/>
</dbReference>
<evidence type="ECO:0000313" key="2">
    <source>
        <dbReference type="EMBL" id="UYM15997.1"/>
    </source>
</evidence>
<dbReference type="CDD" id="cd05403">
    <property type="entry name" value="NT_KNTase_like"/>
    <property type="match status" value="1"/>
</dbReference>
<protein>
    <submittedName>
        <fullName evidence="2">Nucleotidyltransferase domain-containing protein</fullName>
    </submittedName>
</protein>
<dbReference type="SUPFAM" id="SSF81301">
    <property type="entry name" value="Nucleotidyltransferase"/>
    <property type="match status" value="1"/>
</dbReference>
<dbReference type="InterPro" id="IPR002934">
    <property type="entry name" value="Polymerase_NTP_transf_dom"/>
</dbReference>
<feature type="domain" description="Polymerase nucleotidyl transferase" evidence="1">
    <location>
        <begin position="10"/>
        <end position="87"/>
    </location>
</feature>
<dbReference type="Pfam" id="PF01909">
    <property type="entry name" value="NTP_transf_2"/>
    <property type="match status" value="1"/>
</dbReference>
<accession>A0ABY6GTA2</accession>
<sequence length="209" mass="24460">MMDKITKVAVKDLSEKYQPHTIIVYGSRARGDASPDSDIDIACFVDQPSATKDARKLNGYYLDAWIYSTESMNQWSDEFLKFESAYCVVDQLGLGQQLLEKVKTIVARGPESLSPEEKQHIKKWVYKMLERATKNDVEGYYRRTWLQFELLQYYFSLRDKWFLGSKQSLSWLEKNDQTAFRLFSDTYKYPQNLEIVKELADYTTADLSC</sequence>